<keyword evidence="3" id="KW-1015">Disulfide bond</keyword>
<dbReference type="FunFam" id="3.40.30.10:FF:000001">
    <property type="entry name" value="Thioredoxin"/>
    <property type="match status" value="1"/>
</dbReference>
<dbReference type="Pfam" id="PF00085">
    <property type="entry name" value="Thioredoxin"/>
    <property type="match status" value="1"/>
</dbReference>
<proteinExistence type="predicted"/>
<dbReference type="PANTHER" id="PTHR45663:SF11">
    <property type="entry name" value="GEO12009P1"/>
    <property type="match status" value="1"/>
</dbReference>
<evidence type="ECO:0000256" key="4">
    <source>
        <dbReference type="ARBA" id="ARBA00023284"/>
    </source>
</evidence>
<dbReference type="InterPro" id="IPR036249">
    <property type="entry name" value="Thioredoxin-like_sf"/>
</dbReference>
<dbReference type="PROSITE" id="PS51352">
    <property type="entry name" value="THIOREDOXIN_2"/>
    <property type="match status" value="1"/>
</dbReference>
<dbReference type="EMBL" id="MK500328">
    <property type="protein sequence ID" value="QBK85947.1"/>
    <property type="molecule type" value="Genomic_DNA"/>
</dbReference>
<dbReference type="CDD" id="cd02947">
    <property type="entry name" value="TRX_family"/>
    <property type="match status" value="1"/>
</dbReference>
<dbReference type="Gene3D" id="3.40.30.10">
    <property type="entry name" value="Glutaredoxin"/>
    <property type="match status" value="1"/>
</dbReference>
<organism evidence="6">
    <name type="scientific">Marseillevirus LCMAC101</name>
    <dbReference type="NCBI Taxonomy" id="2506602"/>
    <lineage>
        <taxon>Viruses</taxon>
        <taxon>Varidnaviria</taxon>
        <taxon>Bamfordvirae</taxon>
        <taxon>Nucleocytoviricota</taxon>
        <taxon>Megaviricetes</taxon>
        <taxon>Pimascovirales</taxon>
        <taxon>Pimascovirales incertae sedis</taxon>
        <taxon>Marseilleviridae</taxon>
    </lineage>
</organism>
<dbReference type="NCBIfam" id="TIGR01068">
    <property type="entry name" value="thioredoxin"/>
    <property type="match status" value="1"/>
</dbReference>
<evidence type="ECO:0000256" key="3">
    <source>
        <dbReference type="ARBA" id="ARBA00023157"/>
    </source>
</evidence>
<keyword evidence="4" id="KW-0676">Redox-active center</keyword>
<dbReference type="InterPro" id="IPR005746">
    <property type="entry name" value="Thioredoxin"/>
</dbReference>
<keyword evidence="1" id="KW-0813">Transport</keyword>
<accession>A0A481YSM7</accession>
<sequence length="109" mass="12153">MTSTACSVTTDKTFKKDVLKSDKIVLVDFGATWCGPCKKLSPIVDKVAKEMKDTICVFKVDVDESPKISKKYKVVAVPFLIIFKNGKSIATKEGFISKSKLIEWIKENC</sequence>
<dbReference type="SUPFAM" id="SSF52833">
    <property type="entry name" value="Thioredoxin-like"/>
    <property type="match status" value="1"/>
</dbReference>
<dbReference type="PRINTS" id="PR00421">
    <property type="entry name" value="THIOREDOXIN"/>
</dbReference>
<protein>
    <submittedName>
        <fullName evidence="6">Thioredoxin</fullName>
    </submittedName>
</protein>
<evidence type="ECO:0000256" key="2">
    <source>
        <dbReference type="ARBA" id="ARBA00022982"/>
    </source>
</evidence>
<gene>
    <name evidence="6" type="ORF">LCMAC101_05420</name>
</gene>
<dbReference type="GO" id="GO:0015035">
    <property type="term" value="F:protein-disulfide reductase activity"/>
    <property type="evidence" value="ECO:0007669"/>
    <property type="project" value="InterPro"/>
</dbReference>
<dbReference type="PANTHER" id="PTHR45663">
    <property type="entry name" value="GEO12009P1"/>
    <property type="match status" value="1"/>
</dbReference>
<feature type="domain" description="Thioredoxin" evidence="5">
    <location>
        <begin position="1"/>
        <end position="109"/>
    </location>
</feature>
<reference evidence="6" key="1">
    <citation type="journal article" date="2019" name="MBio">
        <title>Virus Genomes from Deep Sea Sediments Expand the Ocean Megavirome and Support Independent Origins of Viral Gigantism.</title>
        <authorList>
            <person name="Backstrom D."/>
            <person name="Yutin N."/>
            <person name="Jorgensen S.L."/>
            <person name="Dharamshi J."/>
            <person name="Homa F."/>
            <person name="Zaremba-Niedwiedzka K."/>
            <person name="Spang A."/>
            <person name="Wolf Y.I."/>
            <person name="Koonin E.V."/>
            <person name="Ettema T.J."/>
        </authorList>
    </citation>
    <scope>NUCLEOTIDE SEQUENCE</scope>
</reference>
<name>A0A481YSM7_9VIRU</name>
<evidence type="ECO:0000256" key="1">
    <source>
        <dbReference type="ARBA" id="ARBA00022448"/>
    </source>
</evidence>
<dbReference type="InterPro" id="IPR013766">
    <property type="entry name" value="Thioredoxin_domain"/>
</dbReference>
<keyword evidence="2" id="KW-0249">Electron transport</keyword>
<dbReference type="PIRSF" id="PIRSF000077">
    <property type="entry name" value="Thioredoxin"/>
    <property type="match status" value="1"/>
</dbReference>
<evidence type="ECO:0000259" key="5">
    <source>
        <dbReference type="PROSITE" id="PS51352"/>
    </source>
</evidence>
<evidence type="ECO:0000313" key="6">
    <source>
        <dbReference type="EMBL" id="QBK85947.1"/>
    </source>
</evidence>